<dbReference type="EnsemblPlants" id="AES67197">
    <property type="protein sequence ID" value="AES67197"/>
    <property type="gene ID" value="MTR_2g087960"/>
</dbReference>
<feature type="transmembrane region" description="Helical" evidence="11">
    <location>
        <begin position="549"/>
        <end position="566"/>
    </location>
</feature>
<feature type="transmembrane region" description="Helical" evidence="11">
    <location>
        <begin position="572"/>
        <end position="591"/>
    </location>
</feature>
<keyword evidence="5 11" id="KW-1133">Transmembrane helix</keyword>
<evidence type="ECO:0000256" key="1">
    <source>
        <dbReference type="ARBA" id="ARBA00004127"/>
    </source>
</evidence>
<dbReference type="InterPro" id="IPR005150">
    <property type="entry name" value="Cellulose_synth"/>
</dbReference>
<evidence type="ECO:0000256" key="4">
    <source>
        <dbReference type="ARBA" id="ARBA00022692"/>
    </source>
</evidence>
<keyword evidence="7" id="KW-0961">Cell wall biogenesis/degradation</keyword>
<dbReference type="Gramene" id="rna11764">
    <property type="protein sequence ID" value="RHN75540.1"/>
    <property type="gene ID" value="gene11764"/>
</dbReference>
<dbReference type="GO" id="GO:0016759">
    <property type="term" value="F:cellulose synthase activity"/>
    <property type="evidence" value="ECO:0000318"/>
    <property type="project" value="GO_Central"/>
</dbReference>
<dbReference type="SUPFAM" id="SSF53448">
    <property type="entry name" value="Nucleotide-diphospho-sugar transferases"/>
    <property type="match status" value="1"/>
</dbReference>
<dbReference type="Proteomes" id="UP000265566">
    <property type="component" value="Chromosome 2"/>
</dbReference>
<dbReference type="PaxDb" id="3880-AES67197"/>
<comment type="subcellular location">
    <subcellularLocation>
        <location evidence="1">Endomembrane system</location>
        <topology evidence="1">Multi-pass membrane protein</topology>
    </subcellularLocation>
</comment>
<dbReference type="EMBL" id="PSQE01000002">
    <property type="protein sequence ID" value="RHN75540.1"/>
    <property type="molecule type" value="Genomic_DNA"/>
</dbReference>
<reference evidence="14" key="3">
    <citation type="submission" date="2015-04" db="UniProtKB">
        <authorList>
            <consortium name="EnsemblPlants"/>
        </authorList>
    </citation>
    <scope>IDENTIFICATION</scope>
    <source>
        <strain evidence="14">cv. Jemalong A17</strain>
    </source>
</reference>
<evidence type="ECO:0000313" key="13">
    <source>
        <dbReference type="EMBL" id="RHN75540.1"/>
    </source>
</evidence>
<evidence type="ECO:0000256" key="2">
    <source>
        <dbReference type="ARBA" id="ARBA00022676"/>
    </source>
</evidence>
<dbReference type="Gene3D" id="3.90.550.10">
    <property type="entry name" value="Spore Coat Polysaccharide Biosynthesis Protein SpsA, Chain A"/>
    <property type="match status" value="1"/>
</dbReference>
<reference evidence="13" key="4">
    <citation type="journal article" date="2018" name="Nat. Plants">
        <title>Whole-genome landscape of Medicago truncatula symbiotic genes.</title>
        <authorList>
            <person name="Pecrix Y."/>
            <person name="Gamas P."/>
            <person name="Carrere S."/>
        </authorList>
    </citation>
    <scope>NUCLEOTIDE SEQUENCE</scope>
    <source>
        <tissue evidence="13">Leaves</tissue>
    </source>
</reference>
<dbReference type="GO" id="GO:0030244">
    <property type="term" value="P:cellulose biosynthetic process"/>
    <property type="evidence" value="ECO:0000318"/>
    <property type="project" value="GO_Central"/>
</dbReference>
<evidence type="ECO:0000313" key="15">
    <source>
        <dbReference type="Proteomes" id="UP000002051"/>
    </source>
</evidence>
<dbReference type="EC" id="2.4.1.12" evidence="13"/>
<sequence length="750" mass="85120">MVNQENLLLYEKIWIKRTLQRAIDLLILLLLFSLLCYRIFFIISNKTFTIPWFLAFSCESWFTYTWIILLNTKWSPAVTKTYPNRLLQRLPENELPCVDLFVTTADPVLEPPIITLNTVLSLLALDYPANKLACYVSDDGCSVFTFYGLLEASKFAKFWVPFCKKYNIQVRAPFRYFSQVTNSDDDSAEFKQEWLKMKDMYDNLSHKIEDVTRNSTSFQFEGEYAVFLNTEKRNHPSIVKVILENYDSLSDGLPHLIYISREKRPKYEHNYKAGAMNVLTRVSGLMTNAPFMLNVDCDMVVNNPKIIQHAMCILMDSKNGKDVAFVQCFQQFYDGIKDDPFGNQWVASFEYIIKGMGGLQGPFYGGTNTFHRRNAIYGLYPDEIQYGRKGKITEKMLIQQFGSSKEFVKSVTHAFEGSGNSIDGISPSNLLDKAIQVSDCGYEYGTSWGKQMCWLYGSISEDVPTGLNMQRKGWRSECCTPEPTAFMGCAPGGLLTTMIQQKRWSSGLTVVFFSKHSPVMCTLFGKIQFRAGLSYCWLTNWGLRSVFEVSYAALVAYCIITNTSIFPKGLGLWIPLTLFVIYTIHTLQEYLSKGLSLRFWWNNQRMITMRSTSVWFIGFLSAMLKLLGISDTIFEVTQKESPTSGVIGDDANAGRFTFDESPAFVVGTTILLVQLTALVVKILGVQLVVHSGNGCGLGELMCSVYLVVCYWPFLKGLFARGKYGIPLSTIFKSALLTFIFVHFSRIAVVS</sequence>
<evidence type="ECO:0000256" key="6">
    <source>
        <dbReference type="ARBA" id="ARBA00023136"/>
    </source>
</evidence>
<dbReference type="EMBL" id="CM001218">
    <property type="protein sequence ID" value="AES67197.2"/>
    <property type="molecule type" value="Genomic_DNA"/>
</dbReference>
<feature type="transmembrane region" description="Helical" evidence="11">
    <location>
        <begin position="663"/>
        <end position="683"/>
    </location>
</feature>
<feature type="transmembrane region" description="Helical" evidence="11">
    <location>
        <begin position="49"/>
        <end position="70"/>
    </location>
</feature>
<evidence type="ECO:0000256" key="3">
    <source>
        <dbReference type="ARBA" id="ARBA00022679"/>
    </source>
</evidence>
<feature type="binding site" evidence="10">
    <location>
        <position position="296"/>
    </location>
    <ligand>
        <name>Mn(2+)</name>
        <dbReference type="ChEBI" id="CHEBI:29035"/>
    </ligand>
</feature>
<dbReference type="GO" id="GO:0005886">
    <property type="term" value="C:plasma membrane"/>
    <property type="evidence" value="ECO:0000318"/>
    <property type="project" value="GO_Central"/>
</dbReference>
<dbReference type="InterPro" id="IPR029044">
    <property type="entry name" value="Nucleotide-diphossugar_trans"/>
</dbReference>
<dbReference type="GO" id="GO:0071555">
    <property type="term" value="P:cell wall organization"/>
    <property type="evidence" value="ECO:0007669"/>
    <property type="project" value="UniProtKB-KW"/>
</dbReference>
<name>G7ITV3_MEDTR</name>
<evidence type="ECO:0000256" key="11">
    <source>
        <dbReference type="SAM" id="Phobius"/>
    </source>
</evidence>
<feature type="binding site" evidence="10">
    <location>
        <position position="272"/>
    </location>
    <ligand>
        <name>Mn(2+)</name>
        <dbReference type="ChEBI" id="CHEBI:29035"/>
    </ligand>
</feature>
<keyword evidence="15" id="KW-1185">Reference proteome</keyword>
<evidence type="ECO:0000256" key="5">
    <source>
        <dbReference type="ARBA" id="ARBA00022989"/>
    </source>
</evidence>
<keyword evidence="2 13" id="KW-0328">Glycosyltransferase</keyword>
<evidence type="ECO:0000256" key="8">
    <source>
        <dbReference type="PIRSR" id="PIRSR605150-1"/>
    </source>
</evidence>
<dbReference type="PANTHER" id="PTHR13301">
    <property type="entry name" value="X-BOX TRANSCRIPTION FACTOR-RELATED"/>
    <property type="match status" value="1"/>
</dbReference>
<keyword evidence="4 11" id="KW-0812">Transmembrane</keyword>
<accession>G7ITV3</accession>
<feature type="active site" evidence="8">
    <location>
        <position position="462"/>
    </location>
</feature>
<proteinExistence type="predicted"/>
<evidence type="ECO:0000313" key="12">
    <source>
        <dbReference type="EMBL" id="AES67197.2"/>
    </source>
</evidence>
<gene>
    <name evidence="14" type="primary">11417353</name>
    <name evidence="12" type="ordered locus">MTR_2g087960</name>
    <name evidence="13" type="ORF">MtrunA17_Chr2g0322361</name>
</gene>
<dbReference type="KEGG" id="mtr:11417353"/>
<evidence type="ECO:0000313" key="14">
    <source>
        <dbReference type="EnsemblPlants" id="AES67197"/>
    </source>
</evidence>
<keyword evidence="6 11" id="KW-0472">Membrane</keyword>
<feature type="transmembrane region" description="Helical" evidence="11">
    <location>
        <begin position="695"/>
        <end position="713"/>
    </location>
</feature>
<evidence type="ECO:0000256" key="10">
    <source>
        <dbReference type="PIRSR" id="PIRSR605150-3"/>
    </source>
</evidence>
<feature type="transmembrane region" description="Helical" evidence="11">
    <location>
        <begin position="725"/>
        <end position="748"/>
    </location>
</feature>
<dbReference type="STRING" id="3880.G7ITV3"/>
<dbReference type="Proteomes" id="UP000002051">
    <property type="component" value="Chromosome 2"/>
</dbReference>
<feature type="active site" evidence="8">
    <location>
        <position position="139"/>
    </location>
</feature>
<evidence type="ECO:0000256" key="9">
    <source>
        <dbReference type="PIRSR" id="PIRSR605150-2"/>
    </source>
</evidence>
<feature type="binding site" evidence="9">
    <location>
        <position position="139"/>
    </location>
    <ligand>
        <name>UDP-alpha-D-glucose</name>
        <dbReference type="ChEBI" id="CHEBI:58885"/>
    </ligand>
</feature>
<feature type="transmembrane region" description="Helical" evidence="11">
    <location>
        <begin position="612"/>
        <end position="634"/>
    </location>
</feature>
<feature type="binding site" evidence="9">
    <location>
        <position position="110"/>
    </location>
    <ligand>
        <name>UDP-alpha-D-glucose</name>
        <dbReference type="ChEBI" id="CHEBI:58885"/>
    </ligand>
</feature>
<dbReference type="Pfam" id="PF03552">
    <property type="entry name" value="Cellulose_synt"/>
    <property type="match status" value="2"/>
</dbReference>
<dbReference type="GO" id="GO:0012505">
    <property type="term" value="C:endomembrane system"/>
    <property type="evidence" value="ECO:0007669"/>
    <property type="project" value="UniProtKB-SubCell"/>
</dbReference>
<feature type="transmembrane region" description="Helical" evidence="11">
    <location>
        <begin position="22"/>
        <end position="43"/>
    </location>
</feature>
<accession>A0A0C3V756</accession>
<organism evidence="12 15">
    <name type="scientific">Medicago truncatula</name>
    <name type="common">Barrel medic</name>
    <name type="synonym">Medicago tribuloides</name>
    <dbReference type="NCBI Taxonomy" id="3880"/>
    <lineage>
        <taxon>Eukaryota</taxon>
        <taxon>Viridiplantae</taxon>
        <taxon>Streptophyta</taxon>
        <taxon>Embryophyta</taxon>
        <taxon>Tracheophyta</taxon>
        <taxon>Spermatophyta</taxon>
        <taxon>Magnoliopsida</taxon>
        <taxon>eudicotyledons</taxon>
        <taxon>Gunneridae</taxon>
        <taxon>Pentapetalae</taxon>
        <taxon>rosids</taxon>
        <taxon>fabids</taxon>
        <taxon>Fabales</taxon>
        <taxon>Fabaceae</taxon>
        <taxon>Papilionoideae</taxon>
        <taxon>50 kb inversion clade</taxon>
        <taxon>NPAAA clade</taxon>
        <taxon>Hologalegina</taxon>
        <taxon>IRL clade</taxon>
        <taxon>Trifolieae</taxon>
        <taxon>Medicago</taxon>
    </lineage>
</organism>
<dbReference type="GO" id="GO:0016760">
    <property type="term" value="F:cellulose synthase (UDP-forming) activity"/>
    <property type="evidence" value="ECO:0007669"/>
    <property type="project" value="UniProtKB-EC"/>
</dbReference>
<evidence type="ECO:0000256" key="7">
    <source>
        <dbReference type="ARBA" id="ARBA00023316"/>
    </source>
</evidence>
<dbReference type="GO" id="GO:0009833">
    <property type="term" value="P:plant-type primary cell wall biogenesis"/>
    <property type="evidence" value="ECO:0000318"/>
    <property type="project" value="GO_Central"/>
</dbReference>
<protein>
    <submittedName>
        <fullName evidence="12">Cellulose synthase H1-like protein</fullName>
    </submittedName>
    <submittedName>
        <fullName evidence="13">Putative cellulose synthase (UDP-forming)</fullName>
        <ecNumber evidence="13">2.4.1.12</ecNumber>
    </submittedName>
</protein>
<dbReference type="AlphaFoldDB" id="G7ITV3"/>
<dbReference type="FunFam" id="3.90.550.10:FF:000145">
    <property type="entry name" value="Cellulose synthase-like protein H1"/>
    <property type="match status" value="1"/>
</dbReference>
<keyword evidence="3 13" id="KW-0808">Transferase</keyword>
<reference evidence="12 15" key="1">
    <citation type="journal article" date="2011" name="Nature">
        <title>The Medicago genome provides insight into the evolution of rhizobial symbioses.</title>
        <authorList>
            <person name="Young N.D."/>
            <person name="Debelle F."/>
            <person name="Oldroyd G.E."/>
            <person name="Geurts R."/>
            <person name="Cannon S.B."/>
            <person name="Udvardi M.K."/>
            <person name="Benedito V.A."/>
            <person name="Mayer K.F."/>
            <person name="Gouzy J."/>
            <person name="Schoof H."/>
            <person name="Van de Peer Y."/>
            <person name="Proost S."/>
            <person name="Cook D.R."/>
            <person name="Meyers B.C."/>
            <person name="Spannagl M."/>
            <person name="Cheung F."/>
            <person name="De Mita S."/>
            <person name="Krishnakumar V."/>
            <person name="Gundlach H."/>
            <person name="Zhou S."/>
            <person name="Mudge J."/>
            <person name="Bharti A.K."/>
            <person name="Murray J.D."/>
            <person name="Naoumkina M.A."/>
            <person name="Rosen B."/>
            <person name="Silverstein K.A."/>
            <person name="Tang H."/>
            <person name="Rombauts S."/>
            <person name="Zhao P.X."/>
            <person name="Zhou P."/>
            <person name="Barbe V."/>
            <person name="Bardou P."/>
            <person name="Bechner M."/>
            <person name="Bellec A."/>
            <person name="Berger A."/>
            <person name="Berges H."/>
            <person name="Bidwell S."/>
            <person name="Bisseling T."/>
            <person name="Choisne N."/>
            <person name="Couloux A."/>
            <person name="Denny R."/>
            <person name="Deshpande S."/>
            <person name="Dai X."/>
            <person name="Doyle J.J."/>
            <person name="Dudez A.M."/>
            <person name="Farmer A.D."/>
            <person name="Fouteau S."/>
            <person name="Franken C."/>
            <person name="Gibelin C."/>
            <person name="Gish J."/>
            <person name="Goldstein S."/>
            <person name="Gonzalez A.J."/>
            <person name="Green P.J."/>
            <person name="Hallab A."/>
            <person name="Hartog M."/>
            <person name="Hua A."/>
            <person name="Humphray S.J."/>
            <person name="Jeong D.H."/>
            <person name="Jing Y."/>
            <person name="Jocker A."/>
            <person name="Kenton S.M."/>
            <person name="Kim D.J."/>
            <person name="Klee K."/>
            <person name="Lai H."/>
            <person name="Lang C."/>
            <person name="Lin S."/>
            <person name="Macmil S.L."/>
            <person name="Magdelenat G."/>
            <person name="Matthews L."/>
            <person name="McCorrison J."/>
            <person name="Monaghan E.L."/>
            <person name="Mun J.H."/>
            <person name="Najar F.Z."/>
            <person name="Nicholson C."/>
            <person name="Noirot C."/>
            <person name="O'Bleness M."/>
            <person name="Paule C.R."/>
            <person name="Poulain J."/>
            <person name="Prion F."/>
            <person name="Qin B."/>
            <person name="Qu C."/>
            <person name="Retzel E.F."/>
            <person name="Riddle C."/>
            <person name="Sallet E."/>
            <person name="Samain S."/>
            <person name="Samson N."/>
            <person name="Sanders I."/>
            <person name="Saurat O."/>
            <person name="Scarpelli C."/>
            <person name="Schiex T."/>
            <person name="Segurens B."/>
            <person name="Severin A.J."/>
            <person name="Sherrier D.J."/>
            <person name="Shi R."/>
            <person name="Sims S."/>
            <person name="Singer S.R."/>
            <person name="Sinharoy S."/>
            <person name="Sterck L."/>
            <person name="Viollet A."/>
            <person name="Wang B.B."/>
            <person name="Wang K."/>
            <person name="Wang M."/>
            <person name="Wang X."/>
            <person name="Warfsmann J."/>
            <person name="Weissenbach J."/>
            <person name="White D.D."/>
            <person name="White J.D."/>
            <person name="Wiley G.B."/>
            <person name="Wincker P."/>
            <person name="Xing Y."/>
            <person name="Yang L."/>
            <person name="Yao Z."/>
            <person name="Ying F."/>
            <person name="Zhai J."/>
            <person name="Zhou L."/>
            <person name="Zuber A."/>
            <person name="Denarie J."/>
            <person name="Dixon R.A."/>
            <person name="May G.D."/>
            <person name="Schwartz D.C."/>
            <person name="Rogers J."/>
            <person name="Quetier F."/>
            <person name="Town C.D."/>
            <person name="Roe B.A."/>
        </authorList>
    </citation>
    <scope>NUCLEOTIDE SEQUENCE [LARGE SCALE GENOMIC DNA]</scope>
    <source>
        <strain evidence="12">A17</strain>
        <strain evidence="14 15">cv. Jemalong A17</strain>
    </source>
</reference>
<dbReference type="OrthoDB" id="72851at2759"/>
<dbReference type="eggNOG" id="ENOG502QTT0">
    <property type="taxonomic scope" value="Eukaryota"/>
</dbReference>
<reference evidence="12 15" key="2">
    <citation type="journal article" date="2014" name="BMC Genomics">
        <title>An improved genome release (version Mt4.0) for the model legume Medicago truncatula.</title>
        <authorList>
            <person name="Tang H."/>
            <person name="Krishnakumar V."/>
            <person name="Bidwell S."/>
            <person name="Rosen B."/>
            <person name="Chan A."/>
            <person name="Zhou S."/>
            <person name="Gentzbittel L."/>
            <person name="Childs K.L."/>
            <person name="Yandell M."/>
            <person name="Gundlach H."/>
            <person name="Mayer K.F."/>
            <person name="Schwartz D.C."/>
            <person name="Town C.D."/>
        </authorList>
    </citation>
    <scope>GENOME REANNOTATION</scope>
    <source>
        <strain evidence="14 15">cv. Jemalong A17</strain>
    </source>
</reference>